<protein>
    <submittedName>
        <fullName evidence="1">DUF1192 domain-containing protein</fullName>
    </submittedName>
</protein>
<accession>A0ABT0GWF3</accession>
<dbReference type="Proteomes" id="UP001431221">
    <property type="component" value="Unassembled WGS sequence"/>
</dbReference>
<comment type="caution">
    <text evidence="1">The sequence shown here is derived from an EMBL/GenBank/DDBJ whole genome shotgun (WGS) entry which is preliminary data.</text>
</comment>
<keyword evidence="2" id="KW-1185">Reference proteome</keyword>
<evidence type="ECO:0000313" key="1">
    <source>
        <dbReference type="EMBL" id="MCK7613135.1"/>
    </source>
</evidence>
<sequence length="65" mass="7227">MSLFDDDVPRKSAGGAVTVGEDLSRLSEEELSERIEALSAEINRTQKELEQRGTIRNAADAFFQK</sequence>
<evidence type="ECO:0000313" key="2">
    <source>
        <dbReference type="Proteomes" id="UP001431221"/>
    </source>
</evidence>
<dbReference type="RefSeq" id="WP_248154692.1">
    <property type="nucleotide sequence ID" value="NZ_JALNMJ010000008.1"/>
</dbReference>
<proteinExistence type="predicted"/>
<name>A0ABT0GWF3_9HYPH</name>
<reference evidence="1" key="1">
    <citation type="submission" date="2022-04" db="EMBL/GenBank/DDBJ databases">
        <title>Roseibium sp. CAU 1639 isolated from mud.</title>
        <authorList>
            <person name="Kim W."/>
        </authorList>
    </citation>
    <scope>NUCLEOTIDE SEQUENCE</scope>
    <source>
        <strain evidence="1">CAU 1639</strain>
    </source>
</reference>
<gene>
    <name evidence="1" type="ORF">M0H32_13240</name>
</gene>
<dbReference type="EMBL" id="JALNMJ010000008">
    <property type="protein sequence ID" value="MCK7613135.1"/>
    <property type="molecule type" value="Genomic_DNA"/>
</dbReference>
<organism evidence="1 2">
    <name type="scientific">Roseibium sediminicola</name>
    <dbReference type="NCBI Taxonomy" id="2933272"/>
    <lineage>
        <taxon>Bacteria</taxon>
        <taxon>Pseudomonadati</taxon>
        <taxon>Pseudomonadota</taxon>
        <taxon>Alphaproteobacteria</taxon>
        <taxon>Hyphomicrobiales</taxon>
        <taxon>Stappiaceae</taxon>
        <taxon>Roseibium</taxon>
    </lineage>
</organism>
<dbReference type="Pfam" id="PF06698">
    <property type="entry name" value="DUF1192"/>
    <property type="match status" value="1"/>
</dbReference>
<dbReference type="InterPro" id="IPR009579">
    <property type="entry name" value="DUF1192"/>
</dbReference>